<proteinExistence type="predicted"/>
<dbReference type="InterPro" id="IPR044878">
    <property type="entry name" value="UbiA_sf"/>
</dbReference>
<dbReference type="PANTHER" id="PTHR42723">
    <property type="entry name" value="CHLOROPHYLL SYNTHASE"/>
    <property type="match status" value="1"/>
</dbReference>
<dbReference type="GO" id="GO:0016765">
    <property type="term" value="F:transferase activity, transferring alkyl or aryl (other than methyl) groups"/>
    <property type="evidence" value="ECO:0007669"/>
    <property type="project" value="InterPro"/>
</dbReference>
<dbReference type="EMBL" id="VBOZ01000017">
    <property type="protein sequence ID" value="TMQ64776.1"/>
    <property type="molecule type" value="Genomic_DNA"/>
</dbReference>
<evidence type="ECO:0000313" key="7">
    <source>
        <dbReference type="EMBL" id="TMQ64776.1"/>
    </source>
</evidence>
<accession>A0A538TMC1</accession>
<dbReference type="AlphaFoldDB" id="A0A538TMC1"/>
<dbReference type="Proteomes" id="UP000317691">
    <property type="component" value="Unassembled WGS sequence"/>
</dbReference>
<reference evidence="7 8" key="1">
    <citation type="journal article" date="2019" name="Nat. Microbiol.">
        <title>Mediterranean grassland soil C-N compound turnover is dependent on rainfall and depth, and is mediated by genomically divergent microorganisms.</title>
        <authorList>
            <person name="Diamond S."/>
            <person name="Andeer P.F."/>
            <person name="Li Z."/>
            <person name="Crits-Christoph A."/>
            <person name="Burstein D."/>
            <person name="Anantharaman K."/>
            <person name="Lane K.R."/>
            <person name="Thomas B.C."/>
            <person name="Pan C."/>
            <person name="Northen T.R."/>
            <person name="Banfield J.F."/>
        </authorList>
    </citation>
    <scope>NUCLEOTIDE SEQUENCE [LARGE SCALE GENOMIC DNA]</scope>
    <source>
        <strain evidence="7">WS_9</strain>
    </source>
</reference>
<feature type="transmembrane region" description="Helical" evidence="6">
    <location>
        <begin position="175"/>
        <end position="194"/>
    </location>
</feature>
<keyword evidence="3 6" id="KW-1133">Transmembrane helix</keyword>
<dbReference type="Pfam" id="PF01040">
    <property type="entry name" value="UbiA"/>
    <property type="match status" value="1"/>
</dbReference>
<feature type="transmembrane region" description="Helical" evidence="6">
    <location>
        <begin position="271"/>
        <end position="291"/>
    </location>
</feature>
<evidence type="ECO:0000313" key="8">
    <source>
        <dbReference type="Proteomes" id="UP000317691"/>
    </source>
</evidence>
<feature type="transmembrane region" description="Helical" evidence="6">
    <location>
        <begin position="129"/>
        <end position="147"/>
    </location>
</feature>
<sequence>MAGIGRGRHRGERAPRGAAPRQGRGGARGQGARVCPAHPREAPRPVTVVSALTRLSIVRPLNLIALWGAAEAGARLAGGPALAPASLAPALAAAFGYARNDAVDAAADRTNRPDRPIPSGRLTARSAHAVAWICLALGAALTLSQALRATHVALYAIAALSLYFYSPWLKNRGPLGPAVVALLGGLAVLWGGWIGPAPARSLAAAALASAVSFARECAKDLEDVAGDAPAGKGTWPVQAGEGPPRLALRIASAAGLLLIPIPWLLGHAGAWYLALSLGVAAPILAWCIVLPPLDAVAARRTTRALKVALLAGVVGLWLGATPA</sequence>
<evidence type="ECO:0000256" key="4">
    <source>
        <dbReference type="ARBA" id="ARBA00023136"/>
    </source>
</evidence>
<feature type="transmembrane region" description="Helical" evidence="6">
    <location>
        <begin position="303"/>
        <end position="320"/>
    </location>
</feature>
<protein>
    <submittedName>
        <fullName evidence="7">Uncharacterized protein</fullName>
    </submittedName>
</protein>
<gene>
    <name evidence="7" type="ORF">E6K79_06990</name>
</gene>
<organism evidence="7 8">
    <name type="scientific">Eiseniibacteriota bacterium</name>
    <dbReference type="NCBI Taxonomy" id="2212470"/>
    <lineage>
        <taxon>Bacteria</taxon>
        <taxon>Candidatus Eiseniibacteriota</taxon>
    </lineage>
</organism>
<dbReference type="InterPro" id="IPR000537">
    <property type="entry name" value="UbiA_prenyltransferase"/>
</dbReference>
<feature type="compositionally biased region" description="Basic residues" evidence="5">
    <location>
        <begin position="1"/>
        <end position="11"/>
    </location>
</feature>
<evidence type="ECO:0000256" key="2">
    <source>
        <dbReference type="ARBA" id="ARBA00022692"/>
    </source>
</evidence>
<feature type="transmembrane region" description="Helical" evidence="6">
    <location>
        <begin position="152"/>
        <end position="169"/>
    </location>
</feature>
<dbReference type="PANTHER" id="PTHR42723:SF1">
    <property type="entry name" value="CHLOROPHYLL SYNTHASE, CHLOROPLASTIC"/>
    <property type="match status" value="1"/>
</dbReference>
<keyword evidence="4 6" id="KW-0472">Membrane</keyword>
<evidence type="ECO:0000256" key="3">
    <source>
        <dbReference type="ARBA" id="ARBA00022989"/>
    </source>
</evidence>
<name>A0A538TMC1_UNCEI</name>
<feature type="region of interest" description="Disordered" evidence="5">
    <location>
        <begin position="1"/>
        <end position="40"/>
    </location>
</feature>
<dbReference type="InterPro" id="IPR050475">
    <property type="entry name" value="Prenyltransferase_related"/>
</dbReference>
<evidence type="ECO:0000256" key="5">
    <source>
        <dbReference type="SAM" id="MobiDB-lite"/>
    </source>
</evidence>
<dbReference type="Gene3D" id="1.10.357.140">
    <property type="entry name" value="UbiA prenyltransferase"/>
    <property type="match status" value="1"/>
</dbReference>
<dbReference type="GO" id="GO:0016020">
    <property type="term" value="C:membrane"/>
    <property type="evidence" value="ECO:0007669"/>
    <property type="project" value="UniProtKB-SubCell"/>
</dbReference>
<evidence type="ECO:0000256" key="1">
    <source>
        <dbReference type="ARBA" id="ARBA00004141"/>
    </source>
</evidence>
<evidence type="ECO:0000256" key="6">
    <source>
        <dbReference type="SAM" id="Phobius"/>
    </source>
</evidence>
<comment type="caution">
    <text evidence="7">The sequence shown here is derived from an EMBL/GenBank/DDBJ whole genome shotgun (WGS) entry which is preliminary data.</text>
</comment>
<keyword evidence="2 6" id="KW-0812">Transmembrane</keyword>
<comment type="subcellular location">
    <subcellularLocation>
        <location evidence="1">Membrane</location>
        <topology evidence="1">Multi-pass membrane protein</topology>
    </subcellularLocation>
</comment>